<dbReference type="GO" id="GO:0017017">
    <property type="term" value="F:MAP kinase tyrosine/serine/threonine phosphatase activity"/>
    <property type="evidence" value="ECO:0007669"/>
    <property type="project" value="TreeGrafter"/>
</dbReference>
<dbReference type="InterPro" id="IPR029021">
    <property type="entry name" value="Prot-tyrosine_phosphatase-like"/>
</dbReference>
<dbReference type="PROSITE" id="PS50056">
    <property type="entry name" value="TYR_PHOSPHATASE_2"/>
    <property type="match status" value="1"/>
</dbReference>
<protein>
    <recommendedName>
        <fullName evidence="3">Tyrosine specific protein phosphatases domain-containing protein</fullName>
    </recommendedName>
</protein>
<sequence>MAALIKNIANYVTNPIDKITDQLYLGSIRGIESKYLKKHNIHTVISMTDKAYEYNLTNVVTKHYIYAINDHNTSQNALDVMKPAIIKHIKDTIRNHNNVLIHCDCGLHRSATVVVYYLQHIGMTCDDSIKIVRNKRYFALIRRPFRLELI</sequence>
<dbReference type="CDD" id="cd14498">
    <property type="entry name" value="DSP"/>
    <property type="match status" value="1"/>
</dbReference>
<accession>A0A6C0J446</accession>
<dbReference type="AlphaFoldDB" id="A0A6C0J446"/>
<evidence type="ECO:0000313" key="4">
    <source>
        <dbReference type="EMBL" id="QHU00465.1"/>
    </source>
</evidence>
<dbReference type="Pfam" id="PF00782">
    <property type="entry name" value="DSPc"/>
    <property type="match status" value="1"/>
</dbReference>
<keyword evidence="2" id="KW-0904">Protein phosphatase</keyword>
<keyword evidence="1" id="KW-0378">Hydrolase</keyword>
<reference evidence="4" key="1">
    <citation type="journal article" date="2020" name="Nature">
        <title>Giant virus diversity and host interactions through global metagenomics.</title>
        <authorList>
            <person name="Schulz F."/>
            <person name="Roux S."/>
            <person name="Paez-Espino D."/>
            <person name="Jungbluth S."/>
            <person name="Walsh D.A."/>
            <person name="Denef V.J."/>
            <person name="McMahon K.D."/>
            <person name="Konstantinidis K.T."/>
            <person name="Eloe-Fadrosh E.A."/>
            <person name="Kyrpides N.C."/>
            <person name="Woyke T."/>
        </authorList>
    </citation>
    <scope>NUCLEOTIDE SEQUENCE</scope>
    <source>
        <strain evidence="4">GVMAG-M-3300025860-20</strain>
    </source>
</reference>
<name>A0A6C0J446_9ZZZZ</name>
<dbReference type="InterPro" id="IPR000340">
    <property type="entry name" value="Dual-sp_phosphatase_cat-dom"/>
</dbReference>
<dbReference type="EMBL" id="MN740327">
    <property type="protein sequence ID" value="QHU00465.1"/>
    <property type="molecule type" value="Genomic_DNA"/>
</dbReference>
<dbReference type="PANTHER" id="PTHR10159:SF519">
    <property type="entry name" value="DUAL SPECIFICITY PROTEIN PHOSPHATASE MPK3"/>
    <property type="match status" value="1"/>
</dbReference>
<evidence type="ECO:0000256" key="2">
    <source>
        <dbReference type="ARBA" id="ARBA00022912"/>
    </source>
</evidence>
<dbReference type="InterPro" id="IPR020422">
    <property type="entry name" value="TYR_PHOSPHATASE_DUAL_dom"/>
</dbReference>
<dbReference type="GO" id="GO:0005737">
    <property type="term" value="C:cytoplasm"/>
    <property type="evidence" value="ECO:0007669"/>
    <property type="project" value="TreeGrafter"/>
</dbReference>
<dbReference type="InterPro" id="IPR016130">
    <property type="entry name" value="Tyr_Pase_AS"/>
</dbReference>
<evidence type="ECO:0000256" key="1">
    <source>
        <dbReference type="ARBA" id="ARBA00022801"/>
    </source>
</evidence>
<dbReference type="PROSITE" id="PS00383">
    <property type="entry name" value="TYR_PHOSPHATASE_1"/>
    <property type="match status" value="1"/>
</dbReference>
<dbReference type="InterPro" id="IPR000387">
    <property type="entry name" value="Tyr_Pase_dom"/>
</dbReference>
<evidence type="ECO:0000259" key="3">
    <source>
        <dbReference type="PROSITE" id="PS50056"/>
    </source>
</evidence>
<proteinExistence type="predicted"/>
<dbReference type="Gene3D" id="3.90.190.10">
    <property type="entry name" value="Protein tyrosine phosphatase superfamily"/>
    <property type="match status" value="1"/>
</dbReference>
<dbReference type="PANTHER" id="PTHR10159">
    <property type="entry name" value="DUAL SPECIFICITY PROTEIN PHOSPHATASE"/>
    <property type="match status" value="1"/>
</dbReference>
<dbReference type="GO" id="GO:0043409">
    <property type="term" value="P:negative regulation of MAPK cascade"/>
    <property type="evidence" value="ECO:0007669"/>
    <property type="project" value="TreeGrafter"/>
</dbReference>
<dbReference type="SUPFAM" id="SSF52799">
    <property type="entry name" value="(Phosphotyrosine protein) phosphatases II"/>
    <property type="match status" value="1"/>
</dbReference>
<dbReference type="GO" id="GO:0033550">
    <property type="term" value="F:MAP kinase tyrosine phosphatase activity"/>
    <property type="evidence" value="ECO:0007669"/>
    <property type="project" value="TreeGrafter"/>
</dbReference>
<organism evidence="4">
    <name type="scientific">viral metagenome</name>
    <dbReference type="NCBI Taxonomy" id="1070528"/>
    <lineage>
        <taxon>unclassified sequences</taxon>
        <taxon>metagenomes</taxon>
        <taxon>organismal metagenomes</taxon>
    </lineage>
</organism>
<dbReference type="GO" id="GO:0008330">
    <property type="term" value="F:protein tyrosine/threonine phosphatase activity"/>
    <property type="evidence" value="ECO:0007669"/>
    <property type="project" value="TreeGrafter"/>
</dbReference>
<feature type="domain" description="Tyrosine specific protein phosphatases" evidence="3">
    <location>
        <begin position="83"/>
        <end position="136"/>
    </location>
</feature>
<dbReference type="SMART" id="SM00195">
    <property type="entry name" value="DSPc"/>
    <property type="match status" value="1"/>
</dbReference>